<organism evidence="3 4">
    <name type="scientific">Stylophora pistillata</name>
    <name type="common">Smooth cauliflower coral</name>
    <dbReference type="NCBI Taxonomy" id="50429"/>
    <lineage>
        <taxon>Eukaryota</taxon>
        <taxon>Metazoa</taxon>
        <taxon>Cnidaria</taxon>
        <taxon>Anthozoa</taxon>
        <taxon>Hexacorallia</taxon>
        <taxon>Scleractinia</taxon>
        <taxon>Astrocoeniina</taxon>
        <taxon>Pocilloporidae</taxon>
        <taxon>Stylophora</taxon>
    </lineage>
</organism>
<accession>A0A2B4SQS7</accession>
<evidence type="ECO:0000256" key="2">
    <source>
        <dbReference type="SAM" id="Phobius"/>
    </source>
</evidence>
<sequence length="320" mass="35862">MTGFDGLLNSLKLLVLTENSDEVLESQAGPEKACSSGVSSSCWLHQVYLCYVMNGGALLWGFFLWIAVGFSLAVTDRVRNELRRGDHTRAKHVAKVSLVAVSCFSFVMLVFFNGLNEHLGKAFTDDRLIASFVRKVTPAMTGFSFFQSLQVRRSLTRQLPKAPLGRNTGTEQEDEENLIVTWLSRTSSLFSVNTNSLREFSNPSNPVMSWIYRSSSLLSLNTIPLRAMNTDQELVLLEDGPFRHDCSVVSKTRISVHGNKLTSKEKCRLILSRLVWLVLAVFVLLTAIVVRVRIPAPEEQEQEMLRDSSLTELLINSTRS</sequence>
<reference evidence="4" key="1">
    <citation type="journal article" date="2017" name="bioRxiv">
        <title>Comparative analysis of the genomes of Stylophora pistillata and Acropora digitifera provides evidence for extensive differences between species of corals.</title>
        <authorList>
            <person name="Voolstra C.R."/>
            <person name="Li Y."/>
            <person name="Liew Y.J."/>
            <person name="Baumgarten S."/>
            <person name="Zoccola D."/>
            <person name="Flot J.-F."/>
            <person name="Tambutte S."/>
            <person name="Allemand D."/>
            <person name="Aranda M."/>
        </authorList>
    </citation>
    <scope>NUCLEOTIDE SEQUENCE [LARGE SCALE GENOMIC DNA]</scope>
</reference>
<evidence type="ECO:0000256" key="1">
    <source>
        <dbReference type="ARBA" id="ARBA00010199"/>
    </source>
</evidence>
<dbReference type="GO" id="GO:0042910">
    <property type="term" value="F:xenobiotic transmembrane transporter activity"/>
    <property type="evidence" value="ECO:0007669"/>
    <property type="project" value="InterPro"/>
</dbReference>
<dbReference type="Pfam" id="PF01554">
    <property type="entry name" value="MatE"/>
    <property type="match status" value="1"/>
</dbReference>
<comment type="similarity">
    <text evidence="1">Belongs to the multi antimicrobial extrusion (MATE) (TC 2.A.66.1) family.</text>
</comment>
<dbReference type="GO" id="GO:0016020">
    <property type="term" value="C:membrane"/>
    <property type="evidence" value="ECO:0007669"/>
    <property type="project" value="InterPro"/>
</dbReference>
<dbReference type="OrthoDB" id="2126698at2759"/>
<dbReference type="AlphaFoldDB" id="A0A2B4SQS7"/>
<dbReference type="EMBL" id="LSMT01000036">
    <property type="protein sequence ID" value="PFX31423.1"/>
    <property type="molecule type" value="Genomic_DNA"/>
</dbReference>
<proteinExistence type="inferred from homology"/>
<gene>
    <name evidence="3" type="ORF">AWC38_SpisGene3803</name>
</gene>
<keyword evidence="2" id="KW-0472">Membrane</keyword>
<dbReference type="STRING" id="50429.A0A2B4SQS7"/>
<evidence type="ECO:0000313" key="3">
    <source>
        <dbReference type="EMBL" id="PFX31423.1"/>
    </source>
</evidence>
<evidence type="ECO:0000313" key="4">
    <source>
        <dbReference type="Proteomes" id="UP000225706"/>
    </source>
</evidence>
<dbReference type="Proteomes" id="UP000225706">
    <property type="component" value="Unassembled WGS sequence"/>
</dbReference>
<protein>
    <submittedName>
        <fullName evidence="3">Uncharacterized protein</fullName>
    </submittedName>
</protein>
<comment type="caution">
    <text evidence="3">The sequence shown here is derived from an EMBL/GenBank/DDBJ whole genome shotgun (WGS) entry which is preliminary data.</text>
</comment>
<feature type="transmembrane region" description="Helical" evidence="2">
    <location>
        <begin position="57"/>
        <end position="75"/>
    </location>
</feature>
<dbReference type="InterPro" id="IPR002528">
    <property type="entry name" value="MATE_fam"/>
</dbReference>
<feature type="transmembrane region" description="Helical" evidence="2">
    <location>
        <begin position="128"/>
        <end position="149"/>
    </location>
</feature>
<dbReference type="PANTHER" id="PTHR11206">
    <property type="entry name" value="MULTIDRUG RESISTANCE PROTEIN"/>
    <property type="match status" value="1"/>
</dbReference>
<keyword evidence="4" id="KW-1185">Reference proteome</keyword>
<dbReference type="GO" id="GO:0015297">
    <property type="term" value="F:antiporter activity"/>
    <property type="evidence" value="ECO:0007669"/>
    <property type="project" value="InterPro"/>
</dbReference>
<name>A0A2B4SQS7_STYPI</name>
<feature type="transmembrane region" description="Helical" evidence="2">
    <location>
        <begin position="274"/>
        <end position="294"/>
    </location>
</feature>
<feature type="transmembrane region" description="Helical" evidence="2">
    <location>
        <begin position="96"/>
        <end position="116"/>
    </location>
</feature>
<keyword evidence="2" id="KW-1133">Transmembrane helix</keyword>
<keyword evidence="2" id="KW-0812">Transmembrane</keyword>